<evidence type="ECO:0000313" key="7">
    <source>
        <dbReference type="Proteomes" id="UP000182661"/>
    </source>
</evidence>
<dbReference type="InterPro" id="IPR003593">
    <property type="entry name" value="AAA+_ATPase"/>
</dbReference>
<dbReference type="FunFam" id="3.40.50.300:FF:000425">
    <property type="entry name" value="Probable ABC transporter, ATP-binding subunit"/>
    <property type="match status" value="1"/>
</dbReference>
<keyword evidence="7" id="KW-1185">Reference proteome</keyword>
<dbReference type="InterPro" id="IPR008995">
    <property type="entry name" value="Mo/tungstate-bd_C_term_dom"/>
</dbReference>
<dbReference type="InterPro" id="IPR017871">
    <property type="entry name" value="ABC_transporter-like_CS"/>
</dbReference>
<dbReference type="GO" id="GO:0043190">
    <property type="term" value="C:ATP-binding cassette (ABC) transporter complex"/>
    <property type="evidence" value="ECO:0007669"/>
    <property type="project" value="InterPro"/>
</dbReference>
<dbReference type="GO" id="GO:0022857">
    <property type="term" value="F:transmembrane transporter activity"/>
    <property type="evidence" value="ECO:0007669"/>
    <property type="project" value="InterPro"/>
</dbReference>
<dbReference type="InterPro" id="IPR003439">
    <property type="entry name" value="ABC_transporter-like_ATP-bd"/>
</dbReference>
<dbReference type="SUPFAM" id="SSF50331">
    <property type="entry name" value="MOP-like"/>
    <property type="match status" value="1"/>
</dbReference>
<evidence type="ECO:0000256" key="4">
    <source>
        <dbReference type="ARBA" id="ARBA00022840"/>
    </source>
</evidence>
<dbReference type="Gene3D" id="3.40.50.300">
    <property type="entry name" value="P-loop containing nucleotide triphosphate hydrolases"/>
    <property type="match status" value="1"/>
</dbReference>
<dbReference type="EMBL" id="LSRP01000096">
    <property type="protein sequence ID" value="OJF94943.1"/>
    <property type="molecule type" value="Genomic_DNA"/>
</dbReference>
<dbReference type="AlphaFoldDB" id="A0A657LPW0"/>
<dbReference type="Pfam" id="PF08402">
    <property type="entry name" value="TOBE_2"/>
    <property type="match status" value="1"/>
</dbReference>
<evidence type="ECO:0000256" key="2">
    <source>
        <dbReference type="ARBA" id="ARBA00022448"/>
    </source>
</evidence>
<dbReference type="GO" id="GO:0016887">
    <property type="term" value="F:ATP hydrolysis activity"/>
    <property type="evidence" value="ECO:0007669"/>
    <property type="project" value="InterPro"/>
</dbReference>
<comment type="similarity">
    <text evidence="1">Belongs to the ABC transporter superfamily.</text>
</comment>
<dbReference type="InterPro" id="IPR013611">
    <property type="entry name" value="Transp-assoc_OB_typ2"/>
</dbReference>
<evidence type="ECO:0000256" key="3">
    <source>
        <dbReference type="ARBA" id="ARBA00022741"/>
    </source>
</evidence>
<dbReference type="GO" id="GO:0015697">
    <property type="term" value="P:quaternary ammonium group transport"/>
    <property type="evidence" value="ECO:0007669"/>
    <property type="project" value="UniProtKB-ARBA"/>
</dbReference>
<accession>A0A657LPW0</accession>
<sequence>MTAATGDTASASSAPPPILQLRGVDKLFGEFPAVDRISLDIREGEFFTIVGPSGSGKTTMVRMLVGMDKPTNGDILLRGERINDVPANKRPTCMVFQSLALFPHRSVGQNIEFPLKIRGVKAASRKERALELMAQLRLPESYYGKGVSQCSGGERQRVALARALAFDPEILFFDEPLSALDYKLRKILEKELKDIHRETGKTFVYITHSLEEAMVMSDRIGVMNKGRFVQIGTPNEIYGNPSTRFVSEFMGEVNILEVGPGPDGTVIDQATGASYHAPPIADSFAGGSLVIRPEDIRFLDDTASPAANKLEGVVYNEYLLGSRVQYQVRVGDAQVFLVEKLREQQLASARGGRVTIAWDAKDSTIFPTARFAS</sequence>
<keyword evidence="4 6" id="KW-0067">ATP-binding</keyword>
<dbReference type="SMART" id="SM00382">
    <property type="entry name" value="AAA"/>
    <property type="match status" value="1"/>
</dbReference>
<dbReference type="PROSITE" id="PS00211">
    <property type="entry name" value="ABC_TRANSPORTER_1"/>
    <property type="match status" value="1"/>
</dbReference>
<dbReference type="InterPro" id="IPR027417">
    <property type="entry name" value="P-loop_NTPase"/>
</dbReference>
<dbReference type="OrthoDB" id="9802264at2"/>
<keyword evidence="2" id="KW-0813">Transport</keyword>
<dbReference type="SUPFAM" id="SSF52540">
    <property type="entry name" value="P-loop containing nucleoside triphosphate hydrolases"/>
    <property type="match status" value="1"/>
</dbReference>
<protein>
    <submittedName>
        <fullName evidence="6">Fe3+/spermidine/putrescine ABC transporter ATP-binding protein</fullName>
    </submittedName>
</protein>
<dbReference type="PANTHER" id="PTHR42781:SF9">
    <property type="entry name" value="AMINO ACID ABC TRANSPORTER, ATP-BINDING PROTEIN-RELATED"/>
    <property type="match status" value="1"/>
</dbReference>
<evidence type="ECO:0000313" key="6">
    <source>
        <dbReference type="EMBL" id="OJF94943.1"/>
    </source>
</evidence>
<evidence type="ECO:0000259" key="5">
    <source>
        <dbReference type="PROSITE" id="PS50893"/>
    </source>
</evidence>
<reference evidence="6 7" key="1">
    <citation type="submission" date="2016-02" db="EMBL/GenBank/DDBJ databases">
        <title>Genome sequencing of a beta-galactosidase producing bacteria Rhizobium sp. 59.</title>
        <authorList>
            <person name="Wang D."/>
            <person name="Kot W."/>
            <person name="Qin Y."/>
            <person name="Hansen L."/>
            <person name="Naqvi K."/>
            <person name="Rensing C."/>
        </authorList>
    </citation>
    <scope>NUCLEOTIDE SEQUENCE [LARGE SCALE GENOMIC DNA]</scope>
    <source>
        <strain evidence="6 7">59</strain>
    </source>
</reference>
<dbReference type="PANTHER" id="PTHR42781">
    <property type="entry name" value="SPERMIDINE/PUTRESCINE IMPORT ATP-BINDING PROTEIN POTA"/>
    <property type="match status" value="1"/>
</dbReference>
<dbReference type="RefSeq" id="WP_071833844.1">
    <property type="nucleotide sequence ID" value="NZ_LSRP01000096.1"/>
</dbReference>
<comment type="caution">
    <text evidence="6">The sequence shown here is derived from an EMBL/GenBank/DDBJ whole genome shotgun (WGS) entry which is preliminary data.</text>
</comment>
<dbReference type="PROSITE" id="PS50893">
    <property type="entry name" value="ABC_TRANSPORTER_2"/>
    <property type="match status" value="1"/>
</dbReference>
<dbReference type="GO" id="GO:0005524">
    <property type="term" value="F:ATP binding"/>
    <property type="evidence" value="ECO:0007669"/>
    <property type="project" value="UniProtKB-KW"/>
</dbReference>
<organism evidence="6 7">
    <name type="scientific">Pararhizobium antarcticum</name>
    <dbReference type="NCBI Taxonomy" id="1798805"/>
    <lineage>
        <taxon>Bacteria</taxon>
        <taxon>Pseudomonadati</taxon>
        <taxon>Pseudomonadota</taxon>
        <taxon>Alphaproteobacteria</taxon>
        <taxon>Hyphomicrobiales</taxon>
        <taxon>Rhizobiaceae</taxon>
        <taxon>Rhizobium/Agrobacterium group</taxon>
        <taxon>Pararhizobium</taxon>
    </lineage>
</organism>
<dbReference type="Proteomes" id="UP000182661">
    <property type="component" value="Unassembled WGS sequence"/>
</dbReference>
<dbReference type="InterPro" id="IPR050093">
    <property type="entry name" value="ABC_SmlMolc_Importer"/>
</dbReference>
<name>A0A657LPW0_9HYPH</name>
<dbReference type="Pfam" id="PF00005">
    <property type="entry name" value="ABC_tran"/>
    <property type="match status" value="1"/>
</dbReference>
<evidence type="ECO:0000256" key="1">
    <source>
        <dbReference type="ARBA" id="ARBA00005417"/>
    </source>
</evidence>
<keyword evidence="3" id="KW-0547">Nucleotide-binding</keyword>
<proteinExistence type="inferred from homology"/>
<gene>
    <name evidence="6" type="ORF">AX760_03665</name>
</gene>
<feature type="domain" description="ABC transporter" evidence="5">
    <location>
        <begin position="19"/>
        <end position="250"/>
    </location>
</feature>